<feature type="transmembrane region" description="Helical" evidence="8">
    <location>
        <begin position="313"/>
        <end position="331"/>
    </location>
</feature>
<dbReference type="EMBL" id="JACBZI010000001">
    <property type="protein sequence ID" value="NYI11012.1"/>
    <property type="molecule type" value="Genomic_DNA"/>
</dbReference>
<evidence type="ECO:0000256" key="3">
    <source>
        <dbReference type="ARBA" id="ARBA00022475"/>
    </source>
</evidence>
<protein>
    <submittedName>
        <fullName evidence="9">Potassium uptake TrkH family protein</fullName>
    </submittedName>
</protein>
<feature type="transmembrane region" description="Helical" evidence="8">
    <location>
        <begin position="161"/>
        <end position="181"/>
    </location>
</feature>
<keyword evidence="3" id="KW-1003">Cell membrane</keyword>
<reference evidence="9 10" key="1">
    <citation type="submission" date="2020-07" db="EMBL/GenBank/DDBJ databases">
        <title>Sequencing the genomes of 1000 actinobacteria strains.</title>
        <authorList>
            <person name="Klenk H.-P."/>
        </authorList>
    </citation>
    <scope>NUCLEOTIDE SEQUENCE [LARGE SCALE GENOMIC DNA]</scope>
    <source>
        <strain evidence="9 10">DSM 18248</strain>
    </source>
</reference>
<dbReference type="GO" id="GO:0008324">
    <property type="term" value="F:monoatomic cation transmembrane transporter activity"/>
    <property type="evidence" value="ECO:0007669"/>
    <property type="project" value="InterPro"/>
</dbReference>
<keyword evidence="7 8" id="KW-0472">Membrane</keyword>
<evidence type="ECO:0000313" key="10">
    <source>
        <dbReference type="Proteomes" id="UP000537326"/>
    </source>
</evidence>
<proteinExistence type="predicted"/>
<dbReference type="GO" id="GO:0005886">
    <property type="term" value="C:plasma membrane"/>
    <property type="evidence" value="ECO:0007669"/>
    <property type="project" value="UniProtKB-SubCell"/>
</dbReference>
<feature type="transmembrane region" description="Helical" evidence="8">
    <location>
        <begin position="406"/>
        <end position="430"/>
    </location>
</feature>
<evidence type="ECO:0000256" key="4">
    <source>
        <dbReference type="ARBA" id="ARBA00022692"/>
    </source>
</evidence>
<keyword evidence="5 8" id="KW-1133">Transmembrane helix</keyword>
<evidence type="ECO:0000256" key="8">
    <source>
        <dbReference type="SAM" id="Phobius"/>
    </source>
</evidence>
<keyword evidence="10" id="KW-1185">Reference proteome</keyword>
<feature type="transmembrane region" description="Helical" evidence="8">
    <location>
        <begin position="12"/>
        <end position="33"/>
    </location>
</feature>
<evidence type="ECO:0000256" key="2">
    <source>
        <dbReference type="ARBA" id="ARBA00022448"/>
    </source>
</evidence>
<name>A0A7Y9YH76_9ACTN</name>
<evidence type="ECO:0000256" key="5">
    <source>
        <dbReference type="ARBA" id="ARBA00022989"/>
    </source>
</evidence>
<feature type="transmembrane region" description="Helical" evidence="8">
    <location>
        <begin position="193"/>
        <end position="213"/>
    </location>
</feature>
<dbReference type="PANTHER" id="PTHR32024:SF1">
    <property type="entry name" value="KTR SYSTEM POTASSIUM UPTAKE PROTEIN B"/>
    <property type="match status" value="1"/>
</dbReference>
<dbReference type="AlphaFoldDB" id="A0A7Y9YH76"/>
<dbReference type="InterPro" id="IPR003445">
    <property type="entry name" value="Cat_transpt"/>
</dbReference>
<feature type="transmembrane region" description="Helical" evidence="8">
    <location>
        <begin position="45"/>
        <end position="64"/>
    </location>
</feature>
<evidence type="ECO:0000313" key="9">
    <source>
        <dbReference type="EMBL" id="NYI11012.1"/>
    </source>
</evidence>
<sequence>MRTRRLRLFRHPAQVVVAGFGLAVAVGTLLLMLPVARTGTDWTDPVTALFTSTSAVCVTGLVVVDTGTYWSTFGEVVILALIQVGGLGTMTLASLLGLAISRRLGLRARVTAAAETKAVGLGDVRGVVLGVARTSLVIEAAVAVVLGLRFWAAYDVSPGRAAYLGVFHSVSAFNNAGFALWSDSLVRFATDPWICLPIAASVIVGGIGFPVILELRKRLRTPRAWSMHTKMTLWATGVLLVLGTVLITANEWRNPATLGQLDTPGRLLAGFFQAVMPRTAGFNSVDTGAMYEGSLLVTVVLMFIGGGSAGTAGGIKVTTFVLLFFVIWAEVRGERDVQAFERRIGERVVRQALTVALLSVGLVMAATVVLVEITRMSTHLVLFEVVSAFATVGLSTGITADVGTAGHLVLVLLMFVGRLGPITLVSALALRERQRLYHHPEGRPLIG</sequence>
<dbReference type="Pfam" id="PF02386">
    <property type="entry name" value="TrkH"/>
    <property type="match status" value="1"/>
</dbReference>
<dbReference type="Proteomes" id="UP000537326">
    <property type="component" value="Unassembled WGS sequence"/>
</dbReference>
<feature type="transmembrane region" description="Helical" evidence="8">
    <location>
        <begin position="136"/>
        <end position="154"/>
    </location>
</feature>
<dbReference type="RefSeq" id="WP_343045661.1">
    <property type="nucleotide sequence ID" value="NZ_BAAAPP010000005.1"/>
</dbReference>
<organism evidence="9 10">
    <name type="scientific">Nocardioides marinus</name>
    <dbReference type="NCBI Taxonomy" id="374514"/>
    <lineage>
        <taxon>Bacteria</taxon>
        <taxon>Bacillati</taxon>
        <taxon>Actinomycetota</taxon>
        <taxon>Actinomycetes</taxon>
        <taxon>Propionibacteriales</taxon>
        <taxon>Nocardioidaceae</taxon>
        <taxon>Nocardioides</taxon>
    </lineage>
</organism>
<accession>A0A7Y9YH76</accession>
<feature type="transmembrane region" description="Helical" evidence="8">
    <location>
        <begin position="233"/>
        <end position="252"/>
    </location>
</feature>
<evidence type="ECO:0000256" key="6">
    <source>
        <dbReference type="ARBA" id="ARBA00023065"/>
    </source>
</evidence>
<keyword evidence="2" id="KW-0813">Transport</keyword>
<dbReference type="PANTHER" id="PTHR32024">
    <property type="entry name" value="TRK SYSTEM POTASSIUM UPTAKE PROTEIN TRKG-RELATED"/>
    <property type="match status" value="1"/>
</dbReference>
<comment type="caution">
    <text evidence="9">The sequence shown here is derived from an EMBL/GenBank/DDBJ whole genome shotgun (WGS) entry which is preliminary data.</text>
</comment>
<keyword evidence="4 8" id="KW-0812">Transmembrane</keyword>
<feature type="transmembrane region" description="Helical" evidence="8">
    <location>
        <begin position="351"/>
        <end position="373"/>
    </location>
</feature>
<keyword evidence="6" id="KW-0406">Ion transport</keyword>
<evidence type="ECO:0000256" key="1">
    <source>
        <dbReference type="ARBA" id="ARBA00004651"/>
    </source>
</evidence>
<comment type="subcellular location">
    <subcellularLocation>
        <location evidence="1">Cell membrane</location>
        <topology evidence="1">Multi-pass membrane protein</topology>
    </subcellularLocation>
</comment>
<gene>
    <name evidence="9" type="ORF">BKA05_002527</name>
</gene>
<evidence type="ECO:0000256" key="7">
    <source>
        <dbReference type="ARBA" id="ARBA00023136"/>
    </source>
</evidence>
<feature type="transmembrane region" description="Helical" evidence="8">
    <location>
        <begin position="76"/>
        <end position="100"/>
    </location>
</feature>
<dbReference type="GO" id="GO:0030001">
    <property type="term" value="P:metal ion transport"/>
    <property type="evidence" value="ECO:0007669"/>
    <property type="project" value="UniProtKB-ARBA"/>
</dbReference>